<evidence type="ECO:0000313" key="1">
    <source>
        <dbReference type="EMBL" id="MFC5446746.1"/>
    </source>
</evidence>
<protein>
    <submittedName>
        <fullName evidence="1">DNA-binding response regulator</fullName>
    </submittedName>
</protein>
<reference evidence="2" key="1">
    <citation type="journal article" date="2019" name="Int. J. Syst. Evol. Microbiol.">
        <title>The Global Catalogue of Microorganisms (GCM) 10K type strain sequencing project: providing services to taxonomists for standard genome sequencing and annotation.</title>
        <authorList>
            <consortium name="The Broad Institute Genomics Platform"/>
            <consortium name="The Broad Institute Genome Sequencing Center for Infectious Disease"/>
            <person name="Wu L."/>
            <person name="Ma J."/>
        </authorList>
    </citation>
    <scope>NUCLEOTIDE SEQUENCE [LARGE SCALE GENOMIC DNA]</scope>
    <source>
        <strain evidence="2">KACC 11904</strain>
    </source>
</reference>
<keyword evidence="1" id="KW-0238">DNA-binding</keyword>
<gene>
    <name evidence="1" type="ORF">ACFPOG_00575</name>
</gene>
<dbReference type="Proteomes" id="UP001596044">
    <property type="component" value="Unassembled WGS sequence"/>
</dbReference>
<dbReference type="RefSeq" id="WP_270880555.1">
    <property type="nucleotide sequence ID" value="NZ_JAQFVF010000033.1"/>
</dbReference>
<organism evidence="1 2">
    <name type="scientific">Paenibacillus aestuarii</name>
    <dbReference type="NCBI Taxonomy" id="516965"/>
    <lineage>
        <taxon>Bacteria</taxon>
        <taxon>Bacillati</taxon>
        <taxon>Bacillota</taxon>
        <taxon>Bacilli</taxon>
        <taxon>Bacillales</taxon>
        <taxon>Paenibacillaceae</taxon>
        <taxon>Paenibacillus</taxon>
    </lineage>
</organism>
<dbReference type="EMBL" id="JBHSMJ010000004">
    <property type="protein sequence ID" value="MFC5446746.1"/>
    <property type="molecule type" value="Genomic_DNA"/>
</dbReference>
<keyword evidence="2" id="KW-1185">Reference proteome</keyword>
<comment type="caution">
    <text evidence="1">The sequence shown here is derived from an EMBL/GenBank/DDBJ whole genome shotgun (WGS) entry which is preliminary data.</text>
</comment>
<dbReference type="GO" id="GO:0003677">
    <property type="term" value="F:DNA binding"/>
    <property type="evidence" value="ECO:0007669"/>
    <property type="project" value="UniProtKB-KW"/>
</dbReference>
<name>A0ABW0K2H5_9BACL</name>
<proteinExistence type="predicted"/>
<accession>A0ABW0K2H5</accession>
<sequence>MFEQFHRAWVSTHLSKRRGESKRRLEKGHAYAEKQFLRCVWWPAFGQFDYLHPEYEVHDFFDGSRYLDFAYIRSGVRLGIEVDPYGTHYEKLDRTQYANQWVRHMHLLNDGWLISRISLDDVKERPRMWQQLFQQMIGQLFGSSERMKDEVELSSRERDILRLALRLDRPIKLHDVQTLLQCGYDKARSLISLLESKKWLVAMGKGTRRAHAWRVDVSRRPPLL</sequence>
<evidence type="ECO:0000313" key="2">
    <source>
        <dbReference type="Proteomes" id="UP001596044"/>
    </source>
</evidence>